<sequence>MPTANQGQHLAFVAQVTPSKSRVFKVMDHGSGPVLEALVTFPREEVATSVAVELNGVLVGRYLSVKRVRRLLIDAPDSVRSSIEQLLPLLEQVRETEASAVALAEAILQQSGPAFASFPTAHCFSACPDCGEECATDCIDCYGCRHGECDNCFQPDMTPRTALALHTAAEIYADQAYEVAEELGHPSLAARAKVDTWPLLPAVAADQHFARRMARSFDDLANDLALGRLPLPSCTSEEIALWRIIDFARELAEDSDLGIDPEEIAQLPQSRFDYDWGWLTEVLYQDHDFLDLMSAEVTEEGLNEIWRSEEWIEEYFETFGNVPGRDPRRGFRH</sequence>
<proteinExistence type="predicted"/>
<keyword evidence="2" id="KW-1185">Reference proteome</keyword>
<dbReference type="Proteomes" id="UP000309033">
    <property type="component" value="Unassembled WGS sequence"/>
</dbReference>
<gene>
    <name evidence="1" type="ORF">FED44_00630</name>
</gene>
<comment type="caution">
    <text evidence="1">The sequence shown here is derived from an EMBL/GenBank/DDBJ whole genome shotgun (WGS) entry which is preliminary data.</text>
</comment>
<dbReference type="AlphaFoldDB" id="A0A5R8ZJX1"/>
<protein>
    <submittedName>
        <fullName evidence="1">Uncharacterized protein</fullName>
    </submittedName>
</protein>
<name>A0A5R8ZJX1_9ACTN</name>
<evidence type="ECO:0000313" key="2">
    <source>
        <dbReference type="Proteomes" id="UP000309033"/>
    </source>
</evidence>
<dbReference type="EMBL" id="VANP01000001">
    <property type="protein sequence ID" value="TLP66069.1"/>
    <property type="molecule type" value="Genomic_DNA"/>
</dbReference>
<dbReference type="OrthoDB" id="5144858at2"/>
<accession>A0A5R8ZJX1</accession>
<reference evidence="1" key="1">
    <citation type="submission" date="2019-05" db="EMBL/GenBank/DDBJ databases">
        <title>Isolation, diversity and antifungal activity of Actinobacteria from wheat.</title>
        <authorList>
            <person name="Yu B."/>
        </authorList>
    </citation>
    <scope>NUCLEOTIDE SEQUENCE [LARGE SCALE GENOMIC DNA]</scope>
    <source>
        <strain evidence="1">NEAU-HEGS1-5</strain>
    </source>
</reference>
<organism evidence="1 2">
    <name type="scientific">Microbispora triticiradicis</name>
    <dbReference type="NCBI Taxonomy" id="2200763"/>
    <lineage>
        <taxon>Bacteria</taxon>
        <taxon>Bacillati</taxon>
        <taxon>Actinomycetota</taxon>
        <taxon>Actinomycetes</taxon>
        <taxon>Streptosporangiales</taxon>
        <taxon>Streptosporangiaceae</taxon>
        <taxon>Microbispora</taxon>
    </lineage>
</organism>
<evidence type="ECO:0000313" key="1">
    <source>
        <dbReference type="EMBL" id="TLP66069.1"/>
    </source>
</evidence>